<feature type="transmembrane region" description="Helical" evidence="6">
    <location>
        <begin position="52"/>
        <end position="72"/>
    </location>
</feature>
<dbReference type="SUPFAM" id="SSF103473">
    <property type="entry name" value="MFS general substrate transporter"/>
    <property type="match status" value="1"/>
</dbReference>
<feature type="transmembrane region" description="Helical" evidence="6">
    <location>
        <begin position="321"/>
        <end position="340"/>
    </location>
</feature>
<dbReference type="PANTHER" id="PTHR23513">
    <property type="entry name" value="INTEGRAL MEMBRANE EFFLUX PROTEIN-RELATED"/>
    <property type="match status" value="1"/>
</dbReference>
<dbReference type="InterPro" id="IPR020846">
    <property type="entry name" value="MFS_dom"/>
</dbReference>
<organism evidence="8 9">
    <name type="scientific">Microbacterium invictum</name>
    <dbReference type="NCBI Taxonomy" id="515415"/>
    <lineage>
        <taxon>Bacteria</taxon>
        <taxon>Bacillati</taxon>
        <taxon>Actinomycetota</taxon>
        <taxon>Actinomycetes</taxon>
        <taxon>Micrococcales</taxon>
        <taxon>Microbacteriaceae</taxon>
        <taxon>Microbacterium</taxon>
    </lineage>
</organism>
<evidence type="ECO:0000256" key="1">
    <source>
        <dbReference type="ARBA" id="ARBA00004651"/>
    </source>
</evidence>
<evidence type="ECO:0000256" key="4">
    <source>
        <dbReference type="ARBA" id="ARBA00022989"/>
    </source>
</evidence>
<dbReference type="Proteomes" id="UP001324533">
    <property type="component" value="Chromosome"/>
</dbReference>
<accession>A0ABZ0VC54</accession>
<sequence>MGEGGEGGGEILRLRPFAYFWGASSLRAVGGSMATVAIQVVIVTILEATPSQISILSALSVVPYLFLGLVVGALMDRWRRQRTLVLTSIGRAFVFIVLAVLLLTGTLDFWTLAAVTLALGVLTLFADSAAQPLLPRIAPRSSLVQANARLGQSETVAGTAGPALGGILLNLVGPAVLFAIEAMISAIAALLQSRIVVYEPPSSPRPPGRHVGHEIAEGMRYTYGHRTLRPLAISIHVWFLANSIVATVLAVYVLRELGLPSWAFGIALAAGGIGGFAGALVAPRVGARLGAGHAILLGRSLVVIPWLTLAIAPLTAASGTAPVLVVVALTQLLWGLGMGIEDANDISYRQSVAPDDIQGRMNATIRTINRVIFFVGALLTGILMVQLGYQTTLGVAAGIFAVAALIVAFSPLRRVQHAI</sequence>
<proteinExistence type="predicted"/>
<name>A0ABZ0VC54_9MICO</name>
<keyword evidence="9" id="KW-1185">Reference proteome</keyword>
<dbReference type="InterPro" id="IPR036259">
    <property type="entry name" value="MFS_trans_sf"/>
</dbReference>
<feature type="domain" description="Major facilitator superfamily (MFS) profile" evidence="7">
    <location>
        <begin position="11"/>
        <end position="415"/>
    </location>
</feature>
<dbReference type="Pfam" id="PF07690">
    <property type="entry name" value="MFS_1"/>
    <property type="match status" value="1"/>
</dbReference>
<protein>
    <submittedName>
        <fullName evidence="8">MFS transporter</fullName>
    </submittedName>
</protein>
<feature type="transmembrane region" description="Helical" evidence="6">
    <location>
        <begin position="235"/>
        <end position="255"/>
    </location>
</feature>
<reference evidence="8 9" key="1">
    <citation type="submission" date="2023-06" db="EMBL/GenBank/DDBJ databases">
        <title>Rock-solubilizing bacteria, Microbacterium invictum, promotes re-establishment of vegetation in rocky wasteland by accelerating rock bio-weathering and reshaping soil bacterial community.</title>
        <authorList>
            <person name="Liu C."/>
        </authorList>
    </citation>
    <scope>NUCLEOTIDE SEQUENCE [LARGE SCALE GENOMIC DNA]</scope>
    <source>
        <strain evidence="8 9">X-18</strain>
    </source>
</reference>
<feature type="transmembrane region" description="Helical" evidence="6">
    <location>
        <begin position="20"/>
        <end position="46"/>
    </location>
</feature>
<comment type="subcellular location">
    <subcellularLocation>
        <location evidence="1">Cell membrane</location>
        <topology evidence="1">Multi-pass membrane protein</topology>
    </subcellularLocation>
</comment>
<dbReference type="CDD" id="cd06173">
    <property type="entry name" value="MFS_MefA_like"/>
    <property type="match status" value="1"/>
</dbReference>
<evidence type="ECO:0000256" key="5">
    <source>
        <dbReference type="ARBA" id="ARBA00023136"/>
    </source>
</evidence>
<dbReference type="RefSeq" id="WP_322411316.1">
    <property type="nucleotide sequence ID" value="NZ_CP139779.1"/>
</dbReference>
<evidence type="ECO:0000256" key="2">
    <source>
        <dbReference type="ARBA" id="ARBA00022475"/>
    </source>
</evidence>
<dbReference type="PROSITE" id="PS50850">
    <property type="entry name" value="MFS"/>
    <property type="match status" value="1"/>
</dbReference>
<evidence type="ECO:0000313" key="9">
    <source>
        <dbReference type="Proteomes" id="UP001324533"/>
    </source>
</evidence>
<keyword evidence="5 6" id="KW-0472">Membrane</keyword>
<keyword evidence="3 6" id="KW-0812">Transmembrane</keyword>
<feature type="transmembrane region" description="Helical" evidence="6">
    <location>
        <begin position="84"/>
        <end position="103"/>
    </location>
</feature>
<dbReference type="Gene3D" id="1.20.1250.20">
    <property type="entry name" value="MFS general substrate transporter like domains"/>
    <property type="match status" value="1"/>
</dbReference>
<dbReference type="InterPro" id="IPR011701">
    <property type="entry name" value="MFS"/>
</dbReference>
<dbReference type="PANTHER" id="PTHR23513:SF6">
    <property type="entry name" value="MAJOR FACILITATOR SUPERFAMILY ASSOCIATED DOMAIN-CONTAINING PROTEIN"/>
    <property type="match status" value="1"/>
</dbReference>
<dbReference type="EMBL" id="CP139779">
    <property type="protein sequence ID" value="WQB71198.1"/>
    <property type="molecule type" value="Genomic_DNA"/>
</dbReference>
<evidence type="ECO:0000256" key="6">
    <source>
        <dbReference type="SAM" id="Phobius"/>
    </source>
</evidence>
<evidence type="ECO:0000259" key="7">
    <source>
        <dbReference type="PROSITE" id="PS50850"/>
    </source>
</evidence>
<gene>
    <name evidence="8" type="ORF">T9R20_04310</name>
</gene>
<feature type="transmembrane region" description="Helical" evidence="6">
    <location>
        <begin position="261"/>
        <end position="282"/>
    </location>
</feature>
<evidence type="ECO:0000313" key="8">
    <source>
        <dbReference type="EMBL" id="WQB71198.1"/>
    </source>
</evidence>
<feature type="transmembrane region" description="Helical" evidence="6">
    <location>
        <begin position="395"/>
        <end position="412"/>
    </location>
</feature>
<keyword evidence="2" id="KW-1003">Cell membrane</keyword>
<feature type="transmembrane region" description="Helical" evidence="6">
    <location>
        <begin position="294"/>
        <end position="315"/>
    </location>
</feature>
<evidence type="ECO:0000256" key="3">
    <source>
        <dbReference type="ARBA" id="ARBA00022692"/>
    </source>
</evidence>
<keyword evidence="4 6" id="KW-1133">Transmembrane helix</keyword>
<feature type="transmembrane region" description="Helical" evidence="6">
    <location>
        <begin position="371"/>
        <end position="389"/>
    </location>
</feature>